<dbReference type="Gene3D" id="3.30.559.10">
    <property type="entry name" value="Chloramphenicol acetyltransferase-like domain"/>
    <property type="match status" value="1"/>
</dbReference>
<dbReference type="InterPro" id="IPR023213">
    <property type="entry name" value="CAT-like_dom_sf"/>
</dbReference>
<evidence type="ECO:0000313" key="3">
    <source>
        <dbReference type="EMBL" id="MFC4908292.1"/>
    </source>
</evidence>
<feature type="region of interest" description="Disordered" evidence="1">
    <location>
        <begin position="427"/>
        <end position="473"/>
    </location>
</feature>
<gene>
    <name evidence="3" type="ORF">ACFPCY_13230</name>
</gene>
<feature type="compositionally biased region" description="Low complexity" evidence="1">
    <location>
        <begin position="442"/>
        <end position="452"/>
    </location>
</feature>
<dbReference type="Pfam" id="PF00668">
    <property type="entry name" value="Condensation"/>
    <property type="match status" value="1"/>
</dbReference>
<dbReference type="RefSeq" id="WP_378254766.1">
    <property type="nucleotide sequence ID" value="NZ_JBHSIT010000003.1"/>
</dbReference>
<evidence type="ECO:0000256" key="1">
    <source>
        <dbReference type="SAM" id="MobiDB-lite"/>
    </source>
</evidence>
<dbReference type="PANTHER" id="PTHR45527">
    <property type="entry name" value="NONRIBOSOMAL PEPTIDE SYNTHETASE"/>
    <property type="match status" value="1"/>
</dbReference>
<name>A0ABV9TVY7_9ACTN</name>
<protein>
    <submittedName>
        <fullName evidence="3">Condensation domain-containing protein</fullName>
    </submittedName>
</protein>
<dbReference type="Gene3D" id="3.30.559.30">
    <property type="entry name" value="Nonribosomal peptide synthetase, condensation domain"/>
    <property type="match status" value="1"/>
</dbReference>
<evidence type="ECO:0000259" key="2">
    <source>
        <dbReference type="Pfam" id="PF00668"/>
    </source>
</evidence>
<keyword evidence="4" id="KW-1185">Reference proteome</keyword>
<feature type="compositionally biased region" description="Basic and acidic residues" evidence="1">
    <location>
        <begin position="463"/>
        <end position="473"/>
    </location>
</feature>
<dbReference type="EMBL" id="JBHSIT010000003">
    <property type="protein sequence ID" value="MFC4908292.1"/>
    <property type="molecule type" value="Genomic_DNA"/>
</dbReference>
<dbReference type="Proteomes" id="UP001595872">
    <property type="component" value="Unassembled WGS sequence"/>
</dbReference>
<reference evidence="4" key="1">
    <citation type="journal article" date="2019" name="Int. J. Syst. Evol. Microbiol.">
        <title>The Global Catalogue of Microorganisms (GCM) 10K type strain sequencing project: providing services to taxonomists for standard genome sequencing and annotation.</title>
        <authorList>
            <consortium name="The Broad Institute Genomics Platform"/>
            <consortium name="The Broad Institute Genome Sequencing Center for Infectious Disease"/>
            <person name="Wu L."/>
            <person name="Ma J."/>
        </authorList>
    </citation>
    <scope>NUCLEOTIDE SEQUENCE [LARGE SCALE GENOMIC DNA]</scope>
    <source>
        <strain evidence="4">KLKA75</strain>
    </source>
</reference>
<dbReference type="SUPFAM" id="SSF52777">
    <property type="entry name" value="CoA-dependent acyltransferases"/>
    <property type="match status" value="2"/>
</dbReference>
<feature type="domain" description="Condensation" evidence="2">
    <location>
        <begin position="8"/>
        <end position="433"/>
    </location>
</feature>
<comment type="caution">
    <text evidence="3">The sequence shown here is derived from an EMBL/GenBank/DDBJ whole genome shotgun (WGS) entry which is preliminary data.</text>
</comment>
<sequence length="473" mass="50087">MTAGVTLVPIAPIQNRLWFLDRLTPGTAQYNVCVGYELAGPLDQRALRTALTEVVARHDALRTNYLTVRGRPYAVVRPVVGEVPLPVVRLGPDAERKARAIAAAQAGTPFDLAGEPLLRAHLLAFDATRHVLVLTFHHIAVDDWSLGIVLAELGEIYAASRAGRPLPADPPAPGYAEFAAWQRRALSPGRVAEETAYWQDVLAGASMELPTDRPRGVTASARGGEAPFAVPEPVAAALTALARSDRATPFMVALTALAVLLRGRTGSPDVIVGVPVAGRPGPEFAATVGFFVNTVPVRIDLSAARTFRSALAVVRRALIDALDHSLVPFDRLVAGLGRESGTLVRVACQLLDDQPGPGELRWHDLDVAAWDGVTASAVRTELELHLLRGPGRLHGLACYSTDLFDAATIDLLVAGYLDALASGVNAPDDPLPELPELREPDPAAGDAAGEAGKPPSAPVIVDMRTRRAGKEPS</sequence>
<evidence type="ECO:0000313" key="4">
    <source>
        <dbReference type="Proteomes" id="UP001595872"/>
    </source>
</evidence>
<organism evidence="3 4">
    <name type="scientific">Actinomadura gamaensis</name>
    <dbReference type="NCBI Taxonomy" id="1763541"/>
    <lineage>
        <taxon>Bacteria</taxon>
        <taxon>Bacillati</taxon>
        <taxon>Actinomycetota</taxon>
        <taxon>Actinomycetes</taxon>
        <taxon>Streptosporangiales</taxon>
        <taxon>Thermomonosporaceae</taxon>
        <taxon>Actinomadura</taxon>
    </lineage>
</organism>
<dbReference type="PANTHER" id="PTHR45527:SF1">
    <property type="entry name" value="FATTY ACID SYNTHASE"/>
    <property type="match status" value="1"/>
</dbReference>
<accession>A0ABV9TVY7</accession>
<dbReference type="InterPro" id="IPR001242">
    <property type="entry name" value="Condensation_dom"/>
</dbReference>
<dbReference type="CDD" id="cd19531">
    <property type="entry name" value="LCL_NRPS-like"/>
    <property type="match status" value="1"/>
</dbReference>
<proteinExistence type="predicted"/>